<accession>T0YJA9</accession>
<dbReference type="GO" id="GO:0032259">
    <property type="term" value="P:methylation"/>
    <property type="evidence" value="ECO:0007669"/>
    <property type="project" value="UniProtKB-KW"/>
</dbReference>
<protein>
    <submittedName>
        <fullName evidence="1">Methyltransferase type</fullName>
    </submittedName>
</protein>
<reference evidence="1" key="1">
    <citation type="submission" date="2013-08" db="EMBL/GenBank/DDBJ databases">
        <authorList>
            <person name="Mendez C."/>
            <person name="Richter M."/>
            <person name="Ferrer M."/>
            <person name="Sanchez J."/>
        </authorList>
    </citation>
    <scope>NUCLEOTIDE SEQUENCE</scope>
</reference>
<comment type="caution">
    <text evidence="1">The sequence shown here is derived from an EMBL/GenBank/DDBJ whole genome shotgun (WGS) entry which is preliminary data.</text>
</comment>
<keyword evidence="1" id="KW-0489">Methyltransferase</keyword>
<dbReference type="AlphaFoldDB" id="T0YJA9"/>
<reference evidence="1" key="2">
    <citation type="journal article" date="2014" name="ISME J.">
        <title>Microbial stratification in low pH oxic and suboxic macroscopic growths along an acid mine drainage.</title>
        <authorList>
            <person name="Mendez-Garcia C."/>
            <person name="Mesa V."/>
            <person name="Sprenger R.R."/>
            <person name="Richter M."/>
            <person name="Diez M.S."/>
            <person name="Solano J."/>
            <person name="Bargiela R."/>
            <person name="Golyshina O.V."/>
            <person name="Manteca A."/>
            <person name="Ramos J.L."/>
            <person name="Gallego J.R."/>
            <person name="Llorente I."/>
            <person name="Martins Dos Santos V.A."/>
            <person name="Jensen O.N."/>
            <person name="Pelaez A.I."/>
            <person name="Sanchez J."/>
            <person name="Ferrer M."/>
        </authorList>
    </citation>
    <scope>NUCLEOTIDE SEQUENCE</scope>
</reference>
<gene>
    <name evidence="1" type="ORF">B1B_16922</name>
</gene>
<dbReference type="EMBL" id="AUZY01011286">
    <property type="protein sequence ID" value="EQD35491.1"/>
    <property type="molecule type" value="Genomic_DNA"/>
</dbReference>
<dbReference type="InterPro" id="IPR029063">
    <property type="entry name" value="SAM-dependent_MTases_sf"/>
</dbReference>
<dbReference type="Gene3D" id="3.40.50.150">
    <property type="entry name" value="Vaccinia Virus protein VP39"/>
    <property type="match status" value="1"/>
</dbReference>
<sequence length="150" mass="17297">VLAAQSWHWVAPAASYPKAARLLGPRGTLALVWNRPERRSDPVTIEIEEEYRQLVPDLVAGPPGERQIDRALEIERSGCFAQAKVLEFGWEREYPACDYRALLLTQSDHRLLPTDLRERLLDRIERIIERSGSPYSVGYRTLLYLARRRA</sequence>
<evidence type="ECO:0000313" key="1">
    <source>
        <dbReference type="EMBL" id="EQD35491.1"/>
    </source>
</evidence>
<feature type="non-terminal residue" evidence="1">
    <location>
        <position position="1"/>
    </location>
</feature>
<organism evidence="1">
    <name type="scientific">mine drainage metagenome</name>
    <dbReference type="NCBI Taxonomy" id="410659"/>
    <lineage>
        <taxon>unclassified sequences</taxon>
        <taxon>metagenomes</taxon>
        <taxon>ecological metagenomes</taxon>
    </lineage>
</organism>
<dbReference type="GO" id="GO:0008168">
    <property type="term" value="F:methyltransferase activity"/>
    <property type="evidence" value="ECO:0007669"/>
    <property type="project" value="UniProtKB-KW"/>
</dbReference>
<proteinExistence type="predicted"/>
<keyword evidence="1" id="KW-0808">Transferase</keyword>
<name>T0YJA9_9ZZZZ</name>